<dbReference type="Gene3D" id="1.50.40.10">
    <property type="entry name" value="Mitochondrial carrier domain"/>
    <property type="match status" value="2"/>
</dbReference>
<evidence type="ECO:0000256" key="6">
    <source>
        <dbReference type="ARBA" id="ARBA00022989"/>
    </source>
</evidence>
<proteinExistence type="inferred from homology"/>
<dbReference type="OrthoDB" id="21292at2759"/>
<comment type="subcellular location">
    <subcellularLocation>
        <location evidence="1">Membrane</location>
        <topology evidence="1">Multi-pass membrane protein</topology>
    </subcellularLocation>
</comment>
<dbReference type="PROSITE" id="PS50920">
    <property type="entry name" value="SOLCAR"/>
    <property type="match status" value="2"/>
</dbReference>
<keyword evidence="4 8" id="KW-0812">Transmembrane</keyword>
<feature type="transmembrane region" description="Helical" evidence="10">
    <location>
        <begin position="6"/>
        <end position="29"/>
    </location>
</feature>
<evidence type="ECO:0000256" key="9">
    <source>
        <dbReference type="RuleBase" id="RU000488"/>
    </source>
</evidence>
<dbReference type="Proteomes" id="UP000054007">
    <property type="component" value="Unassembled WGS sequence"/>
</dbReference>
<comment type="similarity">
    <text evidence="2 9">Belongs to the mitochondrial carrier (TC 2.A.29) family.</text>
</comment>
<dbReference type="SUPFAM" id="SSF103506">
    <property type="entry name" value="Mitochondrial carrier"/>
    <property type="match status" value="2"/>
</dbReference>
<gene>
    <name evidence="11" type="ORF">CYLTODRAFT_434448</name>
</gene>
<feature type="transmembrane region" description="Helical" evidence="10">
    <location>
        <begin position="75"/>
        <end position="97"/>
    </location>
</feature>
<dbReference type="AlphaFoldDB" id="A0A0D7BS68"/>
<evidence type="ECO:0000256" key="2">
    <source>
        <dbReference type="ARBA" id="ARBA00006375"/>
    </source>
</evidence>
<dbReference type="Pfam" id="PF00153">
    <property type="entry name" value="Mito_carr"/>
    <property type="match status" value="2"/>
</dbReference>
<evidence type="ECO:0000256" key="10">
    <source>
        <dbReference type="SAM" id="Phobius"/>
    </source>
</evidence>
<evidence type="ECO:0000313" key="11">
    <source>
        <dbReference type="EMBL" id="KIY73105.1"/>
    </source>
</evidence>
<keyword evidence="12" id="KW-1185">Reference proteome</keyword>
<feature type="repeat" description="Solcar" evidence="8">
    <location>
        <begin position="210"/>
        <end position="318"/>
    </location>
</feature>
<evidence type="ECO:0000256" key="7">
    <source>
        <dbReference type="ARBA" id="ARBA00023136"/>
    </source>
</evidence>
<protein>
    <recommendedName>
        <fullName evidence="13">Mitochondrial carrier</fullName>
    </recommendedName>
</protein>
<feature type="transmembrane region" description="Helical" evidence="10">
    <location>
        <begin position="214"/>
        <end position="235"/>
    </location>
</feature>
<feature type="transmembrane region" description="Helical" evidence="10">
    <location>
        <begin position="117"/>
        <end position="138"/>
    </location>
</feature>
<organism evidence="11 12">
    <name type="scientific">Cylindrobasidium torrendii FP15055 ss-10</name>
    <dbReference type="NCBI Taxonomy" id="1314674"/>
    <lineage>
        <taxon>Eukaryota</taxon>
        <taxon>Fungi</taxon>
        <taxon>Dikarya</taxon>
        <taxon>Basidiomycota</taxon>
        <taxon>Agaricomycotina</taxon>
        <taxon>Agaricomycetes</taxon>
        <taxon>Agaricomycetidae</taxon>
        <taxon>Agaricales</taxon>
        <taxon>Marasmiineae</taxon>
        <taxon>Physalacriaceae</taxon>
        <taxon>Cylindrobasidium</taxon>
    </lineage>
</organism>
<accession>A0A0D7BS68</accession>
<feature type="transmembrane region" description="Helical" evidence="10">
    <location>
        <begin position="166"/>
        <end position="189"/>
    </location>
</feature>
<sequence length="318" mass="35194">MLSFFDFFLLLFSLSSTLAIIVPLTGVLVRFRANYNPKGLQLDAEGGATPYTGPVVKTYFGMFQRVYQIEGVNGLYKGVMPTLLSTSVVTLTLLFVMDSRPTHGTYHAPNAGIFGTLFYSIFMMLIALPTAIITYRAITTPHKLPYFNPTKSLRALLTATERRRPWIIFLTPGLLAAEVSHIALVVLVLTPLRRLLLPALPADNSLPEISTFKIVIYVLVVAAFTVVLTPLEVVATRLAIQRNHSPADYDNLSQDPDGTDGDDFAGAEEDVIGLRNEEDPYLGLVDCIQRVVQEEGWQALYRAWWLTFLGTLGSGLSY</sequence>
<evidence type="ECO:0000256" key="1">
    <source>
        <dbReference type="ARBA" id="ARBA00004141"/>
    </source>
</evidence>
<dbReference type="GO" id="GO:0006862">
    <property type="term" value="P:nucleotide transport"/>
    <property type="evidence" value="ECO:0007669"/>
    <property type="project" value="InterPro"/>
</dbReference>
<name>A0A0D7BS68_9AGAR</name>
<evidence type="ECO:0000313" key="12">
    <source>
        <dbReference type="Proteomes" id="UP000054007"/>
    </source>
</evidence>
<dbReference type="InterPro" id="IPR044712">
    <property type="entry name" value="SLC25A32-like"/>
</dbReference>
<keyword evidence="5" id="KW-0677">Repeat</keyword>
<evidence type="ECO:0000256" key="3">
    <source>
        <dbReference type="ARBA" id="ARBA00022448"/>
    </source>
</evidence>
<keyword evidence="3 9" id="KW-0813">Transport</keyword>
<dbReference type="GO" id="GO:0016020">
    <property type="term" value="C:membrane"/>
    <property type="evidence" value="ECO:0007669"/>
    <property type="project" value="UniProtKB-SubCell"/>
</dbReference>
<evidence type="ECO:0000256" key="4">
    <source>
        <dbReference type="ARBA" id="ARBA00022692"/>
    </source>
</evidence>
<dbReference type="EMBL" id="KN880438">
    <property type="protein sequence ID" value="KIY73105.1"/>
    <property type="molecule type" value="Genomic_DNA"/>
</dbReference>
<evidence type="ECO:0000256" key="8">
    <source>
        <dbReference type="PROSITE-ProRule" id="PRU00282"/>
    </source>
</evidence>
<keyword evidence="7 8" id="KW-0472">Membrane</keyword>
<dbReference type="InterPro" id="IPR018108">
    <property type="entry name" value="MCP_transmembrane"/>
</dbReference>
<evidence type="ECO:0000256" key="5">
    <source>
        <dbReference type="ARBA" id="ARBA00022737"/>
    </source>
</evidence>
<reference evidence="11 12" key="1">
    <citation type="journal article" date="2015" name="Fungal Genet. Biol.">
        <title>Evolution of novel wood decay mechanisms in Agaricales revealed by the genome sequences of Fistulina hepatica and Cylindrobasidium torrendii.</title>
        <authorList>
            <person name="Floudas D."/>
            <person name="Held B.W."/>
            <person name="Riley R."/>
            <person name="Nagy L.G."/>
            <person name="Koehler G."/>
            <person name="Ransdell A.S."/>
            <person name="Younus H."/>
            <person name="Chow J."/>
            <person name="Chiniquy J."/>
            <person name="Lipzen A."/>
            <person name="Tritt A."/>
            <person name="Sun H."/>
            <person name="Haridas S."/>
            <person name="LaButti K."/>
            <person name="Ohm R.A."/>
            <person name="Kues U."/>
            <person name="Blanchette R.A."/>
            <person name="Grigoriev I.V."/>
            <person name="Minto R.E."/>
            <person name="Hibbett D.S."/>
        </authorList>
    </citation>
    <scope>NUCLEOTIDE SEQUENCE [LARGE SCALE GENOMIC DNA]</scope>
    <source>
        <strain evidence="11 12">FP15055 ss-10</strain>
    </source>
</reference>
<evidence type="ECO:0008006" key="13">
    <source>
        <dbReference type="Google" id="ProtNLM"/>
    </source>
</evidence>
<keyword evidence="6 10" id="KW-1133">Transmembrane helix</keyword>
<dbReference type="InterPro" id="IPR023395">
    <property type="entry name" value="MCP_dom_sf"/>
</dbReference>
<dbReference type="GO" id="GO:0055085">
    <property type="term" value="P:transmembrane transport"/>
    <property type="evidence" value="ECO:0007669"/>
    <property type="project" value="InterPro"/>
</dbReference>
<dbReference type="STRING" id="1314674.A0A0D7BS68"/>
<feature type="repeat" description="Solcar" evidence="8">
    <location>
        <begin position="1"/>
        <end position="103"/>
    </location>
</feature>
<dbReference type="PANTHER" id="PTHR45683">
    <property type="entry name" value="MITOCHONDRIAL NICOTINAMIDE ADENINE DINUCLEOTIDE TRANSPORTER 1-RELATED-RELATED"/>
    <property type="match status" value="1"/>
</dbReference>